<dbReference type="InterPro" id="IPR001509">
    <property type="entry name" value="Epimerase_deHydtase"/>
</dbReference>
<dbReference type="InterPro" id="IPR036291">
    <property type="entry name" value="NAD(P)-bd_dom_sf"/>
</dbReference>
<organism evidence="2 3">
    <name type="scientific">Terriglobus roseus</name>
    <dbReference type="NCBI Taxonomy" id="392734"/>
    <lineage>
        <taxon>Bacteria</taxon>
        <taxon>Pseudomonadati</taxon>
        <taxon>Acidobacteriota</taxon>
        <taxon>Terriglobia</taxon>
        <taxon>Terriglobales</taxon>
        <taxon>Acidobacteriaceae</taxon>
        <taxon>Terriglobus</taxon>
    </lineage>
</organism>
<dbReference type="AlphaFoldDB" id="A0A1G7N043"/>
<protein>
    <submittedName>
        <fullName evidence="2">Nucleoside-diphosphate-sugar epimerase</fullName>
    </submittedName>
</protein>
<dbReference type="GO" id="GO:0004029">
    <property type="term" value="F:aldehyde dehydrogenase (NAD+) activity"/>
    <property type="evidence" value="ECO:0007669"/>
    <property type="project" value="TreeGrafter"/>
</dbReference>
<evidence type="ECO:0000313" key="3">
    <source>
        <dbReference type="Proteomes" id="UP000182427"/>
    </source>
</evidence>
<accession>A0A1G7N043</accession>
<evidence type="ECO:0000313" key="2">
    <source>
        <dbReference type="EMBL" id="SDF67413.1"/>
    </source>
</evidence>
<dbReference type="CDD" id="cd05262">
    <property type="entry name" value="SDR_a7"/>
    <property type="match status" value="1"/>
</dbReference>
<proteinExistence type="predicted"/>
<dbReference type="Proteomes" id="UP000182427">
    <property type="component" value="Chromosome I"/>
</dbReference>
<dbReference type="InterPro" id="IPR051783">
    <property type="entry name" value="NAD(P)-dependent_oxidoreduct"/>
</dbReference>
<reference evidence="2 3" key="1">
    <citation type="submission" date="2016-10" db="EMBL/GenBank/DDBJ databases">
        <authorList>
            <person name="de Groot N.N."/>
        </authorList>
    </citation>
    <scope>NUCLEOTIDE SEQUENCE [LARGE SCALE GENOMIC DNA]</scope>
    <source>
        <strain evidence="2 3">GAS232</strain>
    </source>
</reference>
<dbReference type="EMBL" id="LT629690">
    <property type="protein sequence ID" value="SDF67413.1"/>
    <property type="molecule type" value="Genomic_DNA"/>
</dbReference>
<feature type="domain" description="NAD-dependent epimerase/dehydratase" evidence="1">
    <location>
        <begin position="3"/>
        <end position="215"/>
    </location>
</feature>
<dbReference type="GO" id="GO:0005737">
    <property type="term" value="C:cytoplasm"/>
    <property type="evidence" value="ECO:0007669"/>
    <property type="project" value="TreeGrafter"/>
</dbReference>
<dbReference type="PANTHER" id="PTHR48079">
    <property type="entry name" value="PROTEIN YEEZ"/>
    <property type="match status" value="1"/>
</dbReference>
<dbReference type="OrthoDB" id="9807212at2"/>
<dbReference type="Pfam" id="PF01370">
    <property type="entry name" value="Epimerase"/>
    <property type="match status" value="1"/>
</dbReference>
<dbReference type="RefSeq" id="WP_083345822.1">
    <property type="nucleotide sequence ID" value="NZ_LT629690.1"/>
</dbReference>
<dbReference type="SUPFAM" id="SSF51735">
    <property type="entry name" value="NAD(P)-binding Rossmann-fold domains"/>
    <property type="match status" value="1"/>
</dbReference>
<name>A0A1G7N043_9BACT</name>
<dbReference type="Gene3D" id="3.40.50.720">
    <property type="entry name" value="NAD(P)-binding Rossmann-like Domain"/>
    <property type="match status" value="1"/>
</dbReference>
<gene>
    <name evidence="2" type="ORF">SAMN05444167_2964</name>
</gene>
<evidence type="ECO:0000259" key="1">
    <source>
        <dbReference type="Pfam" id="PF01370"/>
    </source>
</evidence>
<dbReference type="PANTHER" id="PTHR48079:SF6">
    <property type="entry name" value="NAD(P)-BINDING DOMAIN-CONTAINING PROTEIN-RELATED"/>
    <property type="match status" value="1"/>
</dbReference>
<sequence>MRIFVTGATGFIGSALVHDLIQAGHQVVGLTRSETGAEALKAAGAQPLHGNIEDLDSLRKGAADSDGVIHLAFNHDFSRFQQNCDDDRRVIEAIGEVLAGSDRPFVVTSGTAIAANVDGKPSTEESPLASWNPRGASEAAVRALTERGLNTSVVRLPQVHDTRRQGLVPYLLAVAREKGVSAYIGEGKNRWPAAHVTSVAELYRLAFEKAEPGAIYHAVGEEGISMKEIAEAHARGLKIPAVSIPLEQAQEHFGWLAHFAPHDMPSSSALTQKKLNWKPSGPSLIADLDAMDYSQA</sequence>
<keyword evidence="3" id="KW-1185">Reference proteome</keyword>